<sequence>MHRTLFHALLAAALLAASPSPGPGPARAQTLTPAAAPPVVEARVVAGDVPTLQLTVAPLAPGEGRPRPRVIEIVLDSDRLADALLGGETDQLWQDIGTVSGVLQEAGGDRPWFLMRSEAPEPGKARIGIANFDLNAREDESTPVSAAARPLHVVLPLRSGERALTLRVSAGASLDAMSAAATVEAPVERPAEADDEARVRFGADTEPLTALAMGTPVTLSWNITGCVQATLSGPVDYREPSQAIRPDGTVCAGSKRVLALGPATYQLTAEITGRGGSRVNVVIKRTLTLDVRKLDQFANLILTPPSVLPGGTVTARWYIRELPADERREAMLAWTDLHGQRRLQRLRASPGQTVSGEMNFIVPASPGAADAVVRLQYGEETIERAFAIEPWQPAGRSPVASGALRGMAFAGGRLVLCGENGIFLSRVGAGGGIDGNGVGRTNDPFPDFVREPIRVSDRPATEAKAEALPPDALRIQDAACLAVRAFDAERVVAVIAAGNAEPGTPGYAEMTLIAPAVLSATYPATLTDDPIDTARPQRRDYQIGVLRGRIVVQVQRGPIDRATDLNPRSSIRAFSISENDIRTGRAGWRGEPLLGTPELEPQYGWHMVDGFGNDRQSLFLVNEVTGALSRYDAPINAALLARARDTGSPALLAQAREDIVLDDPKRATDIAPHLAPLLAGGPLVNVGGLLVALGAEVSYNPYTDKWQQGAFGDNARVGSVAAYRGDDEPRLWLVNPDGQRSSLPVDSPRLFSADYFESRQLAAIPYFALGARVTVKSRQPLTLSTDRKTLIEPLSESIESIICSINEKETPISVVVREYRMLYPDRQFDLIGESEDQTINVNKTHFGRAQWDQTVSSDPCVIVRIEPIPVTGN</sequence>
<reference evidence="2" key="2">
    <citation type="submission" date="2023-01" db="EMBL/GenBank/DDBJ databases">
        <authorList>
            <person name="Sun Q."/>
            <person name="Evtushenko L."/>
        </authorList>
    </citation>
    <scope>NUCLEOTIDE SEQUENCE</scope>
    <source>
        <strain evidence="2">VKM B-2484</strain>
    </source>
</reference>
<organism evidence="2 3">
    <name type="scientific">Ancylobacter dichloromethanicus</name>
    <dbReference type="NCBI Taxonomy" id="518825"/>
    <lineage>
        <taxon>Bacteria</taxon>
        <taxon>Pseudomonadati</taxon>
        <taxon>Pseudomonadota</taxon>
        <taxon>Alphaproteobacteria</taxon>
        <taxon>Hyphomicrobiales</taxon>
        <taxon>Xanthobacteraceae</taxon>
        <taxon>Ancylobacter</taxon>
    </lineage>
</organism>
<evidence type="ECO:0000313" key="2">
    <source>
        <dbReference type="EMBL" id="GLK72717.1"/>
    </source>
</evidence>
<dbReference type="EMBL" id="BSFJ01000018">
    <property type="protein sequence ID" value="GLK72717.1"/>
    <property type="molecule type" value="Genomic_DNA"/>
</dbReference>
<protein>
    <submittedName>
        <fullName evidence="2">Uncharacterized protein</fullName>
    </submittedName>
</protein>
<accession>A0A9W6N072</accession>
<evidence type="ECO:0000313" key="3">
    <source>
        <dbReference type="Proteomes" id="UP001143370"/>
    </source>
</evidence>
<gene>
    <name evidence="2" type="ORF">GCM10017643_28330</name>
</gene>
<reference evidence="2" key="1">
    <citation type="journal article" date="2014" name="Int. J. Syst. Evol. Microbiol.">
        <title>Complete genome sequence of Corynebacterium casei LMG S-19264T (=DSM 44701T), isolated from a smear-ripened cheese.</title>
        <authorList>
            <consortium name="US DOE Joint Genome Institute (JGI-PGF)"/>
            <person name="Walter F."/>
            <person name="Albersmeier A."/>
            <person name="Kalinowski J."/>
            <person name="Ruckert C."/>
        </authorList>
    </citation>
    <scope>NUCLEOTIDE SEQUENCE</scope>
    <source>
        <strain evidence="2">VKM B-2484</strain>
    </source>
</reference>
<evidence type="ECO:0000256" key="1">
    <source>
        <dbReference type="SAM" id="SignalP"/>
    </source>
</evidence>
<name>A0A9W6N072_9HYPH</name>
<comment type="caution">
    <text evidence="2">The sequence shown here is derived from an EMBL/GenBank/DDBJ whole genome shotgun (WGS) entry which is preliminary data.</text>
</comment>
<keyword evidence="3" id="KW-1185">Reference proteome</keyword>
<dbReference type="AlphaFoldDB" id="A0A9W6N072"/>
<dbReference type="Proteomes" id="UP001143370">
    <property type="component" value="Unassembled WGS sequence"/>
</dbReference>
<feature type="chain" id="PRO_5040920044" evidence="1">
    <location>
        <begin position="29"/>
        <end position="873"/>
    </location>
</feature>
<keyword evidence="1" id="KW-0732">Signal</keyword>
<feature type="signal peptide" evidence="1">
    <location>
        <begin position="1"/>
        <end position="28"/>
    </location>
</feature>
<proteinExistence type="predicted"/>